<sequence length="144" mass="15702">MPRSSSGWTIAVFGVLAFILGLVGLFSPSTLLGMLGFEALEQRAPGDYTLVYMAASSMAAINMGVYYVFAAASEFRSFYLWTVPFRLVTFSVFTFLVVTEAAPAEFIGVGLWEGVGALITGVALWIESRRGVTTRWIPERQLVA</sequence>
<feature type="transmembrane region" description="Helical" evidence="1">
    <location>
        <begin position="48"/>
        <end position="69"/>
    </location>
</feature>
<reference evidence="2 3" key="1">
    <citation type="submission" date="2019-10" db="EMBL/GenBank/DDBJ databases">
        <title>Whole genome shotgun sequence of Acrocarpospora corrugata NBRC 13972.</title>
        <authorList>
            <person name="Ichikawa N."/>
            <person name="Kimura A."/>
            <person name="Kitahashi Y."/>
            <person name="Komaki H."/>
            <person name="Oguchi A."/>
        </authorList>
    </citation>
    <scope>NUCLEOTIDE SEQUENCE [LARGE SCALE GENOMIC DNA]</scope>
    <source>
        <strain evidence="2 3">NBRC 13972</strain>
    </source>
</reference>
<feature type="transmembrane region" description="Helical" evidence="1">
    <location>
        <begin position="104"/>
        <end position="126"/>
    </location>
</feature>
<evidence type="ECO:0000313" key="2">
    <source>
        <dbReference type="EMBL" id="GES04657.1"/>
    </source>
</evidence>
<keyword evidence="1" id="KW-1133">Transmembrane helix</keyword>
<comment type="caution">
    <text evidence="2">The sequence shown here is derived from an EMBL/GenBank/DDBJ whole genome shotgun (WGS) entry which is preliminary data.</text>
</comment>
<feature type="transmembrane region" description="Helical" evidence="1">
    <location>
        <begin position="78"/>
        <end position="98"/>
    </location>
</feature>
<name>A0A5M3W6I9_9ACTN</name>
<evidence type="ECO:0000313" key="3">
    <source>
        <dbReference type="Proteomes" id="UP000334990"/>
    </source>
</evidence>
<dbReference type="Proteomes" id="UP000334990">
    <property type="component" value="Unassembled WGS sequence"/>
</dbReference>
<gene>
    <name evidence="2" type="ORF">Acor_67250</name>
</gene>
<dbReference type="EMBL" id="BLAD01000085">
    <property type="protein sequence ID" value="GES04657.1"/>
    <property type="molecule type" value="Genomic_DNA"/>
</dbReference>
<dbReference type="RefSeq" id="WP_246239482.1">
    <property type="nucleotide sequence ID" value="NZ_BAAABN010000001.1"/>
</dbReference>
<keyword evidence="3" id="KW-1185">Reference proteome</keyword>
<protein>
    <submittedName>
        <fullName evidence="2">Uncharacterized protein</fullName>
    </submittedName>
</protein>
<organism evidence="2 3">
    <name type="scientific">Acrocarpospora corrugata</name>
    <dbReference type="NCBI Taxonomy" id="35763"/>
    <lineage>
        <taxon>Bacteria</taxon>
        <taxon>Bacillati</taxon>
        <taxon>Actinomycetota</taxon>
        <taxon>Actinomycetes</taxon>
        <taxon>Streptosporangiales</taxon>
        <taxon>Streptosporangiaceae</taxon>
        <taxon>Acrocarpospora</taxon>
    </lineage>
</organism>
<feature type="transmembrane region" description="Helical" evidence="1">
    <location>
        <begin position="7"/>
        <end position="28"/>
    </location>
</feature>
<keyword evidence="1" id="KW-0472">Membrane</keyword>
<keyword evidence="1" id="KW-0812">Transmembrane</keyword>
<dbReference type="AlphaFoldDB" id="A0A5M3W6I9"/>
<accession>A0A5M3W6I9</accession>
<evidence type="ECO:0000256" key="1">
    <source>
        <dbReference type="SAM" id="Phobius"/>
    </source>
</evidence>
<proteinExistence type="predicted"/>